<dbReference type="InterPro" id="IPR013549">
    <property type="entry name" value="DUF1731"/>
</dbReference>
<name>A0A553FWC5_9CORY</name>
<sequence>MSFTTQHVVPAPREDVWQWHTRQGAFARLTPPFGFMTPLQQAESLADGTSILGFPGGLKWVARHDLSRYQPRRSFADVCINAPFRSLANWRHEHFFEDHPEGTLITDKVETRIPAGALESIFAYRQQQLIEDFRFAHRLGALNAEPRTVAITGTHGTVGAAVAAQLGTLGHTVIPLVRSNPGTGERLWRPQLPAKDLLEGVDVLIHLAGEPIFGRFNSAHKEAIRDSRVEPTRLLAQVAAETPSLPALVCASAIGIYGADRGETELTEESERGEGFLADVVADWEAACEPAREAGKRVVNLRTGIVQSANAGILPLLRGLFSTGLGGAFGKGTMWNSWIAQDDLSDMFVRAALDPAWHGVINAVSPTPVLNRDYVDALGSLLHRPTIIPIPSVGPALLLGKEGARELALANQKVLPTRAEALGHTFRYPEIAPALAHELGGEKLYEDPTCAPQEDGSGSVGAGKD</sequence>
<comment type="similarity">
    <text evidence="1">Belongs to the NAD(P)-dependent epimerase/dehydratase family. SDR39U1 subfamily.</text>
</comment>
<feature type="region of interest" description="Disordered" evidence="2">
    <location>
        <begin position="445"/>
        <end position="465"/>
    </location>
</feature>
<dbReference type="InterPro" id="IPR010099">
    <property type="entry name" value="SDR39U1"/>
</dbReference>
<dbReference type="EMBL" id="VKDK01000010">
    <property type="protein sequence ID" value="TRX61545.1"/>
    <property type="molecule type" value="Genomic_DNA"/>
</dbReference>
<dbReference type="Proteomes" id="UP000320443">
    <property type="component" value="Unassembled WGS sequence"/>
</dbReference>
<evidence type="ECO:0000313" key="5">
    <source>
        <dbReference type="EMBL" id="TRX61545.1"/>
    </source>
</evidence>
<evidence type="ECO:0000259" key="4">
    <source>
        <dbReference type="Pfam" id="PF08338"/>
    </source>
</evidence>
<evidence type="ECO:0000313" key="6">
    <source>
        <dbReference type="Proteomes" id="UP000320443"/>
    </source>
</evidence>
<dbReference type="NCBIfam" id="TIGR01777">
    <property type="entry name" value="yfcH"/>
    <property type="match status" value="1"/>
</dbReference>
<dbReference type="InterPro" id="IPR036291">
    <property type="entry name" value="NAD(P)-bd_dom_sf"/>
</dbReference>
<proteinExistence type="inferred from homology"/>
<evidence type="ECO:0000256" key="1">
    <source>
        <dbReference type="ARBA" id="ARBA00009353"/>
    </source>
</evidence>
<feature type="domain" description="NAD-dependent epimerase/dehydratase" evidence="3">
    <location>
        <begin position="149"/>
        <end position="354"/>
    </location>
</feature>
<dbReference type="InterPro" id="IPR023393">
    <property type="entry name" value="START-like_dom_sf"/>
</dbReference>
<dbReference type="PANTHER" id="PTHR11092">
    <property type="entry name" value="SUGAR NUCLEOTIDE EPIMERASE RELATED"/>
    <property type="match status" value="1"/>
</dbReference>
<dbReference type="InterPro" id="IPR001509">
    <property type="entry name" value="Epimerase_deHydtase"/>
</dbReference>
<feature type="domain" description="DUF1731" evidence="4">
    <location>
        <begin position="390"/>
        <end position="437"/>
    </location>
</feature>
<gene>
    <name evidence="5" type="ORF">FNY97_07655</name>
</gene>
<keyword evidence="6" id="KW-1185">Reference proteome</keyword>
<protein>
    <submittedName>
        <fullName evidence="5">TIGR01777 family protein</fullName>
    </submittedName>
</protein>
<accession>A0A553FWC5</accession>
<dbReference type="PANTHER" id="PTHR11092:SF0">
    <property type="entry name" value="EPIMERASE FAMILY PROTEIN SDR39U1"/>
    <property type="match status" value="1"/>
</dbReference>
<organism evidence="5 6">
    <name type="scientific">Corynebacterium hiratae</name>
    <dbReference type="NCBI Taxonomy" id="3139423"/>
    <lineage>
        <taxon>Bacteria</taxon>
        <taxon>Bacillati</taxon>
        <taxon>Actinomycetota</taxon>
        <taxon>Actinomycetes</taxon>
        <taxon>Mycobacteriales</taxon>
        <taxon>Corynebacteriaceae</taxon>
        <taxon>Corynebacterium</taxon>
    </lineage>
</organism>
<dbReference type="AlphaFoldDB" id="A0A553FWC5"/>
<dbReference type="RefSeq" id="WP_144013575.1">
    <property type="nucleotide sequence ID" value="NZ_VKDK01000010.1"/>
</dbReference>
<evidence type="ECO:0000256" key="2">
    <source>
        <dbReference type="SAM" id="MobiDB-lite"/>
    </source>
</evidence>
<dbReference type="CDD" id="cd07820">
    <property type="entry name" value="SRPBCC_3"/>
    <property type="match status" value="1"/>
</dbReference>
<reference evidence="5 6" key="1">
    <citation type="submission" date="2019-07" db="EMBL/GenBank/DDBJ databases">
        <title>Draft genome of C. aurimucosum strain 2274.</title>
        <authorList>
            <person name="Pacheco L.G.C."/>
            <person name="Aguiar E.R.G.R."/>
            <person name="Santos C.S."/>
            <person name="Rocha D.J.P.G."/>
            <person name="Sant'Anna L.O."/>
            <person name="Mattos-Guaraldi A.L."/>
            <person name="Santos L.S."/>
        </authorList>
    </citation>
    <scope>NUCLEOTIDE SEQUENCE [LARGE SCALE GENOMIC DNA]</scope>
    <source>
        <strain evidence="5 6">2274</strain>
    </source>
</reference>
<dbReference type="SUPFAM" id="SSF51735">
    <property type="entry name" value="NAD(P)-binding Rossmann-fold domains"/>
    <property type="match status" value="1"/>
</dbReference>
<evidence type="ECO:0000259" key="3">
    <source>
        <dbReference type="Pfam" id="PF01370"/>
    </source>
</evidence>
<dbReference type="Pfam" id="PF01370">
    <property type="entry name" value="Epimerase"/>
    <property type="match status" value="1"/>
</dbReference>
<dbReference type="Gene3D" id="3.30.530.20">
    <property type="match status" value="1"/>
</dbReference>
<dbReference type="Pfam" id="PF08338">
    <property type="entry name" value="DUF1731"/>
    <property type="match status" value="1"/>
</dbReference>
<dbReference type="SUPFAM" id="SSF55961">
    <property type="entry name" value="Bet v1-like"/>
    <property type="match status" value="1"/>
</dbReference>
<dbReference type="Gene3D" id="3.40.50.720">
    <property type="entry name" value="NAD(P)-binding Rossmann-like Domain"/>
    <property type="match status" value="1"/>
</dbReference>
<comment type="caution">
    <text evidence="5">The sequence shown here is derived from an EMBL/GenBank/DDBJ whole genome shotgun (WGS) entry which is preliminary data.</text>
</comment>